<organism evidence="1 2">
    <name type="scientific">Kwoniella dendrophila CBS 6074</name>
    <dbReference type="NCBI Taxonomy" id="1295534"/>
    <lineage>
        <taxon>Eukaryota</taxon>
        <taxon>Fungi</taxon>
        <taxon>Dikarya</taxon>
        <taxon>Basidiomycota</taxon>
        <taxon>Agaricomycotina</taxon>
        <taxon>Tremellomycetes</taxon>
        <taxon>Tremellales</taxon>
        <taxon>Cryptococcaceae</taxon>
        <taxon>Kwoniella</taxon>
    </lineage>
</organism>
<dbReference type="RefSeq" id="XP_066072066.1">
    <property type="nucleotide sequence ID" value="XM_066215969.1"/>
</dbReference>
<evidence type="ECO:0000313" key="1">
    <source>
        <dbReference type="EMBL" id="WWC85303.1"/>
    </source>
</evidence>
<name>A0AAX4JLK9_9TREE</name>
<dbReference type="AlphaFoldDB" id="A0AAX4JLK9"/>
<sequence length="444" mass="50358">MLERPIQDNLKKASKEPLTSNTYKSKLAKWESYHQNVLVNLTRVSIHFHQIASMLLYHDVIIANPYSFFYGIDYTPPKRDEDRNMRITKTQQLNQVKSVTLIYALSTPSTTPTMKDFDWIALKSRRGSFQGCDIDLVKMYLISLDSVNQATTILENFSNSISSSSSTLGKAGILCQLQNLAIGISFCSKDQNSWLSKQCIPSTLRNRPGCNYIQKVLENKRFIGEKFAQQLNEICLSLYTCYHANHGSLGSLFFDGDSTSTNNAKNVKNVTVYLDPSLNMKNHTAIQLRYGSNSSWIITKEYLQIFIPTHWGVTTVDGLGIAVSRLLKRLRKVLIQSIRKFPLDTYRQRNTELVISLPVSLEALRLGLGDLRPKNRSNGATLYTLTDKEICHKLEGYLMNNSASWYTYRGVSIRIKQSTEGIPMDVNRNADRIKCGSCGLHQHV</sequence>
<reference evidence="1 2" key="1">
    <citation type="submission" date="2024-01" db="EMBL/GenBank/DDBJ databases">
        <title>Comparative genomics of Cryptococcus and Kwoniella reveals pathogenesis evolution and contrasting modes of karyotype evolution via chromosome fusion or intercentromeric recombination.</title>
        <authorList>
            <person name="Coelho M.A."/>
            <person name="David-Palma M."/>
            <person name="Shea T."/>
            <person name="Bowers K."/>
            <person name="McGinley-Smith S."/>
            <person name="Mohammad A.W."/>
            <person name="Gnirke A."/>
            <person name="Yurkov A.M."/>
            <person name="Nowrousian M."/>
            <person name="Sun S."/>
            <person name="Cuomo C.A."/>
            <person name="Heitman J."/>
        </authorList>
    </citation>
    <scope>NUCLEOTIDE SEQUENCE [LARGE SCALE GENOMIC DNA]</scope>
    <source>
        <strain evidence="1 2">CBS 6074</strain>
    </source>
</reference>
<keyword evidence="2" id="KW-1185">Reference proteome</keyword>
<protein>
    <submittedName>
        <fullName evidence="1">Uncharacterized protein</fullName>
    </submittedName>
</protein>
<gene>
    <name evidence="1" type="ORF">L201_000165</name>
</gene>
<dbReference type="GeneID" id="91090837"/>
<accession>A0AAX4JLK9</accession>
<evidence type="ECO:0000313" key="2">
    <source>
        <dbReference type="Proteomes" id="UP001355207"/>
    </source>
</evidence>
<proteinExistence type="predicted"/>
<dbReference type="EMBL" id="CP144098">
    <property type="protein sequence ID" value="WWC85303.1"/>
    <property type="molecule type" value="Genomic_DNA"/>
</dbReference>
<dbReference type="Proteomes" id="UP001355207">
    <property type="component" value="Chromosome 1"/>
</dbReference>